<evidence type="ECO:0000313" key="1">
    <source>
        <dbReference type="EMBL" id="MCI30124.1"/>
    </source>
</evidence>
<keyword evidence="2" id="KW-1185">Reference proteome</keyword>
<name>A0A392R1Y7_9FABA</name>
<comment type="caution">
    <text evidence="1">The sequence shown here is derived from an EMBL/GenBank/DDBJ whole genome shotgun (WGS) entry which is preliminary data.</text>
</comment>
<organism evidence="1 2">
    <name type="scientific">Trifolium medium</name>
    <dbReference type="NCBI Taxonomy" id="97028"/>
    <lineage>
        <taxon>Eukaryota</taxon>
        <taxon>Viridiplantae</taxon>
        <taxon>Streptophyta</taxon>
        <taxon>Embryophyta</taxon>
        <taxon>Tracheophyta</taxon>
        <taxon>Spermatophyta</taxon>
        <taxon>Magnoliopsida</taxon>
        <taxon>eudicotyledons</taxon>
        <taxon>Gunneridae</taxon>
        <taxon>Pentapetalae</taxon>
        <taxon>rosids</taxon>
        <taxon>fabids</taxon>
        <taxon>Fabales</taxon>
        <taxon>Fabaceae</taxon>
        <taxon>Papilionoideae</taxon>
        <taxon>50 kb inversion clade</taxon>
        <taxon>NPAAA clade</taxon>
        <taxon>Hologalegina</taxon>
        <taxon>IRL clade</taxon>
        <taxon>Trifolieae</taxon>
        <taxon>Trifolium</taxon>
    </lineage>
</organism>
<proteinExistence type="predicted"/>
<reference evidence="1 2" key="1">
    <citation type="journal article" date="2018" name="Front. Plant Sci.">
        <title>Red Clover (Trifolium pratense) and Zigzag Clover (T. medium) - A Picture of Genomic Similarities and Differences.</title>
        <authorList>
            <person name="Dluhosova J."/>
            <person name="Istvanek J."/>
            <person name="Nedelnik J."/>
            <person name="Repkova J."/>
        </authorList>
    </citation>
    <scope>NUCLEOTIDE SEQUENCE [LARGE SCALE GENOMIC DNA]</scope>
    <source>
        <strain evidence="2">cv. 10/8</strain>
        <tissue evidence="1">Leaf</tissue>
    </source>
</reference>
<accession>A0A392R1Y7</accession>
<dbReference type="Proteomes" id="UP000265520">
    <property type="component" value="Unassembled WGS sequence"/>
</dbReference>
<dbReference type="AlphaFoldDB" id="A0A392R1Y7"/>
<evidence type="ECO:0000313" key="2">
    <source>
        <dbReference type="Proteomes" id="UP000265520"/>
    </source>
</evidence>
<dbReference type="EMBL" id="LXQA010177200">
    <property type="protein sequence ID" value="MCI30124.1"/>
    <property type="molecule type" value="Genomic_DNA"/>
</dbReference>
<protein>
    <submittedName>
        <fullName evidence="1">Mini-chromosome maintenance complex-binding protein-like</fullName>
    </submittedName>
</protein>
<sequence length="48" mass="5046">REGEHPSLASQPQGAVPEIAGFSKSLMPGLNGNTSSCIVKVTFSLVRF</sequence>
<feature type="non-terminal residue" evidence="1">
    <location>
        <position position="1"/>
    </location>
</feature>